<dbReference type="CDD" id="cd02257">
    <property type="entry name" value="Peptidase_C19"/>
    <property type="match status" value="1"/>
</dbReference>
<evidence type="ECO:0000313" key="12">
    <source>
        <dbReference type="Proteomes" id="UP000266841"/>
    </source>
</evidence>
<sequence length="546" mass="61508">MVIGTSVWALVVWGIVQVCSALVRLVCGAILLPVKFVNIMRRSGFAAFGTNQGYAYMDYDHADHAAGDERPVLSVLALLVADIVTGVGFTSLIRNFLRPRPHLIERRRNEYAAIHHEQQDNVRESGVEVVENFQSHTDRRRSRDDIFIASIRGLRNRGQTCYANSVLQALASIEPLHTYLVQVQGTDTRGGISSALLETIRYVNGHPFSSRRQGTLLSRLPFISPSDEPQRVMNIIAKNHSQFRSRSRIGMAGTQEQQDSHEFITALLDCLSDEVKTSDQSLTPSNSNGLQSQDAVIDLTYEEEKKHEDTLSPTRSAEVPHNPFDGWTAEIRSEYIEDFLSSEYGDEERVSDVKCLNCAIQQALAELTDEQLLLDGAIVSINRRNTSSGEHVAVDLHGLEQESSQIRRKIAMLRAIDPNADEDKTEGADEDELGLEFRSLPRLVPLRGDALKASFVMRFPEALCLHIQRRHYDLARQQMVKIQRHTYFDETLDLYQSWALGQSHPASFATRISYQLVSVIEHVGNAFGGHYQTYRLTEPQRFTEAD</sequence>
<dbReference type="PROSITE" id="PS50235">
    <property type="entry name" value="USP_3"/>
    <property type="match status" value="1"/>
</dbReference>
<keyword evidence="9" id="KW-0812">Transmembrane</keyword>
<dbReference type="Gene3D" id="3.90.70.10">
    <property type="entry name" value="Cysteine proteinases"/>
    <property type="match status" value="1"/>
</dbReference>
<evidence type="ECO:0000256" key="6">
    <source>
        <dbReference type="ARBA" id="ARBA00022807"/>
    </source>
</evidence>
<dbReference type="Pfam" id="PF00443">
    <property type="entry name" value="UCH"/>
    <property type="match status" value="1"/>
</dbReference>
<feature type="region of interest" description="Disordered" evidence="8">
    <location>
        <begin position="304"/>
        <end position="323"/>
    </location>
</feature>
<protein>
    <recommendedName>
        <fullName evidence="7">Ubiquitin carboxyl-terminal hydrolase</fullName>
        <ecNumber evidence="7">3.4.19.12</ecNumber>
    </recommendedName>
</protein>
<evidence type="ECO:0000256" key="5">
    <source>
        <dbReference type="ARBA" id="ARBA00022801"/>
    </source>
</evidence>
<keyword evidence="12" id="KW-1185">Reference proteome</keyword>
<dbReference type="OMA" id="ATRISYQ"/>
<evidence type="ECO:0000256" key="8">
    <source>
        <dbReference type="SAM" id="MobiDB-lite"/>
    </source>
</evidence>
<evidence type="ECO:0000259" key="10">
    <source>
        <dbReference type="PROSITE" id="PS50235"/>
    </source>
</evidence>
<evidence type="ECO:0000256" key="1">
    <source>
        <dbReference type="ARBA" id="ARBA00000707"/>
    </source>
</evidence>
<dbReference type="SUPFAM" id="SSF54001">
    <property type="entry name" value="Cysteine proteinases"/>
    <property type="match status" value="1"/>
</dbReference>
<dbReference type="GO" id="GO:0016579">
    <property type="term" value="P:protein deubiquitination"/>
    <property type="evidence" value="ECO:0007669"/>
    <property type="project" value="InterPro"/>
</dbReference>
<comment type="similarity">
    <text evidence="2 7">Belongs to the peptidase C19 family.</text>
</comment>
<dbReference type="GO" id="GO:0006508">
    <property type="term" value="P:proteolysis"/>
    <property type="evidence" value="ECO:0007669"/>
    <property type="project" value="UniProtKB-KW"/>
</dbReference>
<dbReference type="PANTHER" id="PTHR24006:SF888">
    <property type="entry name" value="UBIQUITIN CARBOXYL-TERMINAL HYDROLASE 30"/>
    <property type="match status" value="1"/>
</dbReference>
<feature type="transmembrane region" description="Helical" evidence="9">
    <location>
        <begin position="7"/>
        <end position="32"/>
    </location>
</feature>
<dbReference type="InterPro" id="IPR038765">
    <property type="entry name" value="Papain-like_cys_pep_sf"/>
</dbReference>
<feature type="domain" description="USP" evidence="10">
    <location>
        <begin position="152"/>
        <end position="546"/>
    </location>
</feature>
<evidence type="ECO:0000256" key="4">
    <source>
        <dbReference type="ARBA" id="ARBA00022786"/>
    </source>
</evidence>
<evidence type="ECO:0000256" key="7">
    <source>
        <dbReference type="RuleBase" id="RU366025"/>
    </source>
</evidence>
<reference evidence="11 12" key="1">
    <citation type="journal article" date="2012" name="Genome Biol.">
        <title>Genome and low-iron response of an oceanic diatom adapted to chronic iron limitation.</title>
        <authorList>
            <person name="Lommer M."/>
            <person name="Specht M."/>
            <person name="Roy A.S."/>
            <person name="Kraemer L."/>
            <person name="Andreson R."/>
            <person name="Gutowska M.A."/>
            <person name="Wolf J."/>
            <person name="Bergner S.V."/>
            <person name="Schilhabel M.B."/>
            <person name="Klostermeier U.C."/>
            <person name="Beiko R.G."/>
            <person name="Rosenstiel P."/>
            <person name="Hippler M."/>
            <person name="Laroche J."/>
        </authorList>
    </citation>
    <scope>NUCLEOTIDE SEQUENCE [LARGE SCALE GENOMIC DNA]</scope>
    <source>
        <strain evidence="11 12">CCMP1005</strain>
    </source>
</reference>
<dbReference type="InterPro" id="IPR050164">
    <property type="entry name" value="Peptidase_C19"/>
</dbReference>
<keyword evidence="6 7" id="KW-0788">Thiol protease</keyword>
<dbReference type="EC" id="3.4.19.12" evidence="7"/>
<evidence type="ECO:0000313" key="11">
    <source>
        <dbReference type="EMBL" id="EJK75920.1"/>
    </source>
</evidence>
<dbReference type="InterPro" id="IPR028889">
    <property type="entry name" value="USP"/>
</dbReference>
<dbReference type="InterPro" id="IPR001394">
    <property type="entry name" value="Peptidase_C19_UCH"/>
</dbReference>
<keyword evidence="9" id="KW-0472">Membrane</keyword>
<dbReference type="PANTHER" id="PTHR24006">
    <property type="entry name" value="UBIQUITIN CARBOXYL-TERMINAL HYDROLASE"/>
    <property type="match status" value="1"/>
</dbReference>
<dbReference type="GO" id="GO:0004843">
    <property type="term" value="F:cysteine-type deubiquitinase activity"/>
    <property type="evidence" value="ECO:0007669"/>
    <property type="project" value="UniProtKB-UniRule"/>
</dbReference>
<comment type="caution">
    <text evidence="11">The sequence shown here is derived from an EMBL/GenBank/DDBJ whole genome shotgun (WGS) entry which is preliminary data.</text>
</comment>
<accession>K0TES8</accession>
<proteinExistence type="inferred from homology"/>
<evidence type="ECO:0000256" key="2">
    <source>
        <dbReference type="ARBA" id="ARBA00009085"/>
    </source>
</evidence>
<name>K0TES8_THAOC</name>
<dbReference type="PROSITE" id="PS00972">
    <property type="entry name" value="USP_1"/>
    <property type="match status" value="1"/>
</dbReference>
<feature type="transmembrane region" description="Helical" evidence="9">
    <location>
        <begin position="72"/>
        <end position="97"/>
    </location>
</feature>
<keyword evidence="4 7" id="KW-0833">Ubl conjugation pathway</keyword>
<comment type="catalytic activity">
    <reaction evidence="1 7">
        <text>Thiol-dependent hydrolysis of ester, thioester, amide, peptide and isopeptide bonds formed by the C-terminal Gly of ubiquitin (a 76-residue protein attached to proteins as an intracellular targeting signal).</text>
        <dbReference type="EC" id="3.4.19.12"/>
    </reaction>
</comment>
<dbReference type="eggNOG" id="KOG1873">
    <property type="taxonomic scope" value="Eukaryota"/>
</dbReference>
<dbReference type="GO" id="GO:0005829">
    <property type="term" value="C:cytosol"/>
    <property type="evidence" value="ECO:0007669"/>
    <property type="project" value="TreeGrafter"/>
</dbReference>
<keyword evidence="5 7" id="KW-0378">Hydrolase</keyword>
<dbReference type="GO" id="GO:0005634">
    <property type="term" value="C:nucleus"/>
    <property type="evidence" value="ECO:0007669"/>
    <property type="project" value="TreeGrafter"/>
</dbReference>
<dbReference type="AlphaFoldDB" id="K0TES8"/>
<evidence type="ECO:0000256" key="3">
    <source>
        <dbReference type="ARBA" id="ARBA00022670"/>
    </source>
</evidence>
<evidence type="ECO:0000256" key="9">
    <source>
        <dbReference type="SAM" id="Phobius"/>
    </source>
</evidence>
<organism evidence="11 12">
    <name type="scientific">Thalassiosira oceanica</name>
    <name type="common">Marine diatom</name>
    <dbReference type="NCBI Taxonomy" id="159749"/>
    <lineage>
        <taxon>Eukaryota</taxon>
        <taxon>Sar</taxon>
        <taxon>Stramenopiles</taxon>
        <taxon>Ochrophyta</taxon>
        <taxon>Bacillariophyta</taxon>
        <taxon>Coscinodiscophyceae</taxon>
        <taxon>Thalassiosirophycidae</taxon>
        <taxon>Thalassiosirales</taxon>
        <taxon>Thalassiosiraceae</taxon>
        <taxon>Thalassiosira</taxon>
    </lineage>
</organism>
<dbReference type="Proteomes" id="UP000266841">
    <property type="component" value="Unassembled WGS sequence"/>
</dbReference>
<dbReference type="EMBL" id="AGNL01002650">
    <property type="protein sequence ID" value="EJK75920.1"/>
    <property type="molecule type" value="Genomic_DNA"/>
</dbReference>
<keyword evidence="3 7" id="KW-0645">Protease</keyword>
<gene>
    <name evidence="11" type="ORF">THAOC_02342</name>
</gene>
<dbReference type="OrthoDB" id="2248014at2759"/>
<dbReference type="InterPro" id="IPR018200">
    <property type="entry name" value="USP_CS"/>
</dbReference>
<keyword evidence="9" id="KW-1133">Transmembrane helix</keyword>
<dbReference type="PROSITE" id="PS00973">
    <property type="entry name" value="USP_2"/>
    <property type="match status" value="1"/>
</dbReference>